<evidence type="ECO:0000313" key="3">
    <source>
        <dbReference type="Proteomes" id="UP001472677"/>
    </source>
</evidence>
<dbReference type="Proteomes" id="UP001472677">
    <property type="component" value="Unassembled WGS sequence"/>
</dbReference>
<accession>A0ABR2B6L9</accession>
<proteinExistence type="predicted"/>
<protein>
    <submittedName>
        <fullName evidence="2">Uncharacterized protein</fullName>
    </submittedName>
</protein>
<gene>
    <name evidence="2" type="ORF">V6N12_057223</name>
</gene>
<keyword evidence="3" id="KW-1185">Reference proteome</keyword>
<feature type="compositionally biased region" description="Basic and acidic residues" evidence="1">
    <location>
        <begin position="183"/>
        <end position="200"/>
    </location>
</feature>
<reference evidence="2 3" key="1">
    <citation type="journal article" date="2024" name="G3 (Bethesda)">
        <title>Genome assembly of Hibiscus sabdariffa L. provides insights into metabolisms of medicinal natural products.</title>
        <authorList>
            <person name="Kim T."/>
        </authorList>
    </citation>
    <scope>NUCLEOTIDE SEQUENCE [LARGE SCALE GENOMIC DNA]</scope>
    <source>
        <strain evidence="2">TK-2024</strain>
        <tissue evidence="2">Old leaves</tissue>
    </source>
</reference>
<comment type="caution">
    <text evidence="2">The sequence shown here is derived from an EMBL/GenBank/DDBJ whole genome shotgun (WGS) entry which is preliminary data.</text>
</comment>
<dbReference type="EMBL" id="JBBPBM010000171">
    <property type="protein sequence ID" value="KAK8502339.1"/>
    <property type="molecule type" value="Genomic_DNA"/>
</dbReference>
<feature type="compositionally biased region" description="Basic and acidic residues" evidence="1">
    <location>
        <begin position="145"/>
        <end position="163"/>
    </location>
</feature>
<feature type="region of interest" description="Disordered" evidence="1">
    <location>
        <begin position="109"/>
        <end position="200"/>
    </location>
</feature>
<sequence length="200" mass="22291">MQGHGAGHKGTLRTLPNARRIVVHHGSMAMHNTHGTDPVTGFGATWRRQAQLHGVLLTRQRRNKPPSRSQNDCTNRGRTVAVEKCNRDHTAKGAKTEAHQQVQNIVARGAAQTEKDLQKRQTPKAGSGDTRCTGDAMACQASGRHTAEHVEKKREYKSTKTGDKQPYFNSKERVGREAGAAAERMKEREVEKEERILERN</sequence>
<evidence type="ECO:0000313" key="2">
    <source>
        <dbReference type="EMBL" id="KAK8502339.1"/>
    </source>
</evidence>
<evidence type="ECO:0000256" key="1">
    <source>
        <dbReference type="SAM" id="MobiDB-lite"/>
    </source>
</evidence>
<name>A0ABR2B6L9_9ROSI</name>
<organism evidence="2 3">
    <name type="scientific">Hibiscus sabdariffa</name>
    <name type="common">roselle</name>
    <dbReference type="NCBI Taxonomy" id="183260"/>
    <lineage>
        <taxon>Eukaryota</taxon>
        <taxon>Viridiplantae</taxon>
        <taxon>Streptophyta</taxon>
        <taxon>Embryophyta</taxon>
        <taxon>Tracheophyta</taxon>
        <taxon>Spermatophyta</taxon>
        <taxon>Magnoliopsida</taxon>
        <taxon>eudicotyledons</taxon>
        <taxon>Gunneridae</taxon>
        <taxon>Pentapetalae</taxon>
        <taxon>rosids</taxon>
        <taxon>malvids</taxon>
        <taxon>Malvales</taxon>
        <taxon>Malvaceae</taxon>
        <taxon>Malvoideae</taxon>
        <taxon>Hibiscus</taxon>
    </lineage>
</organism>